<accession>A0ABP4W731</accession>
<dbReference type="EMBL" id="BAAAME010000005">
    <property type="protein sequence ID" value="GAA1748508.1"/>
    <property type="molecule type" value="Genomic_DNA"/>
</dbReference>
<reference evidence="2" key="1">
    <citation type="journal article" date="2019" name="Int. J. Syst. Evol. Microbiol.">
        <title>The Global Catalogue of Microorganisms (GCM) 10K type strain sequencing project: providing services to taxonomists for standard genome sequencing and annotation.</title>
        <authorList>
            <consortium name="The Broad Institute Genomics Platform"/>
            <consortium name="The Broad Institute Genome Sequencing Center for Infectious Disease"/>
            <person name="Wu L."/>
            <person name="Ma J."/>
        </authorList>
    </citation>
    <scope>NUCLEOTIDE SEQUENCE [LARGE SCALE GENOMIC DNA]</scope>
    <source>
        <strain evidence="2">JCM 13518</strain>
    </source>
</reference>
<dbReference type="RefSeq" id="WP_344203179.1">
    <property type="nucleotide sequence ID" value="NZ_BAAAME010000005.1"/>
</dbReference>
<protein>
    <submittedName>
        <fullName evidence="1">Uncharacterized protein</fullName>
    </submittedName>
</protein>
<organism evidence="1 2">
    <name type="scientific">Aeromicrobium alkaliterrae</name>
    <dbReference type="NCBI Taxonomy" id="302168"/>
    <lineage>
        <taxon>Bacteria</taxon>
        <taxon>Bacillati</taxon>
        <taxon>Actinomycetota</taxon>
        <taxon>Actinomycetes</taxon>
        <taxon>Propionibacteriales</taxon>
        <taxon>Nocardioidaceae</taxon>
        <taxon>Aeromicrobium</taxon>
    </lineage>
</organism>
<dbReference type="Proteomes" id="UP001501057">
    <property type="component" value="Unassembled WGS sequence"/>
</dbReference>
<sequence>MANIGPMMELLAEVCTTISEICGTPCPELRKALEAAGVTFYGPLGAYSL</sequence>
<name>A0ABP4W731_9ACTN</name>
<evidence type="ECO:0000313" key="2">
    <source>
        <dbReference type="Proteomes" id="UP001501057"/>
    </source>
</evidence>
<keyword evidence="2" id="KW-1185">Reference proteome</keyword>
<comment type="caution">
    <text evidence="1">The sequence shown here is derived from an EMBL/GenBank/DDBJ whole genome shotgun (WGS) entry which is preliminary data.</text>
</comment>
<proteinExistence type="predicted"/>
<evidence type="ECO:0000313" key="1">
    <source>
        <dbReference type="EMBL" id="GAA1748508.1"/>
    </source>
</evidence>
<gene>
    <name evidence="1" type="ORF">GCM10009710_30710</name>
</gene>